<gene>
    <name evidence="2" type="ORF">LBLM1_01360</name>
</gene>
<dbReference type="STRING" id="1130798.LBLM1_01360"/>
<dbReference type="RefSeq" id="WP_006500647.1">
    <property type="nucleotide sequence ID" value="NZ_CP011013.1"/>
</dbReference>
<accession>A0A0D4CIC2</accession>
<dbReference type="Proteomes" id="UP000003645">
    <property type="component" value="Chromosome"/>
</dbReference>
<proteinExistence type="predicted"/>
<evidence type="ECO:0000313" key="3">
    <source>
        <dbReference type="Proteomes" id="UP000003645"/>
    </source>
</evidence>
<organism evidence="2 3">
    <name type="scientific">Limosilactobacillus mucosae LM1</name>
    <dbReference type="NCBI Taxonomy" id="1130798"/>
    <lineage>
        <taxon>Bacteria</taxon>
        <taxon>Bacillati</taxon>
        <taxon>Bacillota</taxon>
        <taxon>Bacilli</taxon>
        <taxon>Lactobacillales</taxon>
        <taxon>Lactobacillaceae</taxon>
        <taxon>Limosilactobacillus</taxon>
    </lineage>
</organism>
<evidence type="ECO:0000259" key="1">
    <source>
        <dbReference type="PROSITE" id="PS51186"/>
    </source>
</evidence>
<sequence>MHKQLLWPIKTARLVIKMGCQDDLQAVLNLLNDGELVRLSGLQLPDDQMMRGWAVNNWLGQQQLLLITDPAGQLVGLISLFPIYASDGNYQVHAMELGYLLRRDCWGRGIMSEALAFFLQALAKNSDVKRLQAYVAINNLRSRSLLKKFKFDQIGNENGYLKMVKAL</sequence>
<dbReference type="InterPro" id="IPR000182">
    <property type="entry name" value="GNAT_dom"/>
</dbReference>
<dbReference type="HOGENOM" id="CLU_013985_3_6_9"/>
<reference evidence="2 3" key="1">
    <citation type="journal article" date="2012" name="J. Bacteriol.">
        <title>Genome sequence of Lactobacillus mucosae LM1, isolated from piglet feces.</title>
        <authorList>
            <person name="Lee J.H."/>
            <person name="Valeriano V.D."/>
            <person name="Shin Y.R."/>
            <person name="Chae J.P."/>
            <person name="Kim G.B."/>
            <person name="Ham J.S."/>
            <person name="Chun J."/>
            <person name="Kang D.K."/>
        </authorList>
    </citation>
    <scope>NUCLEOTIDE SEQUENCE [LARGE SCALE GENOMIC DNA]</scope>
    <source>
        <strain evidence="2 3">LM1</strain>
    </source>
</reference>
<protein>
    <recommendedName>
        <fullName evidence="1">N-acetyltransferase domain-containing protein</fullName>
    </recommendedName>
</protein>
<dbReference type="EMBL" id="CP011013">
    <property type="protein sequence ID" value="AJT49878.1"/>
    <property type="molecule type" value="Genomic_DNA"/>
</dbReference>
<dbReference type="OrthoDB" id="9798081at2"/>
<keyword evidence="3" id="KW-1185">Reference proteome</keyword>
<evidence type="ECO:0000313" key="2">
    <source>
        <dbReference type="EMBL" id="AJT49878.1"/>
    </source>
</evidence>
<dbReference type="PANTHER" id="PTHR43792">
    <property type="entry name" value="GNAT FAMILY, PUTATIVE (AFU_ORTHOLOGUE AFUA_3G00765)-RELATED-RELATED"/>
    <property type="match status" value="1"/>
</dbReference>
<dbReference type="PROSITE" id="PS51186">
    <property type="entry name" value="GNAT"/>
    <property type="match status" value="1"/>
</dbReference>
<dbReference type="Gene3D" id="3.40.630.30">
    <property type="match status" value="1"/>
</dbReference>
<dbReference type="KEGG" id="lmu:LBLM1_01360"/>
<dbReference type="Pfam" id="PF13302">
    <property type="entry name" value="Acetyltransf_3"/>
    <property type="match status" value="1"/>
</dbReference>
<dbReference type="InterPro" id="IPR016181">
    <property type="entry name" value="Acyl_CoA_acyltransferase"/>
</dbReference>
<dbReference type="InterPro" id="IPR051531">
    <property type="entry name" value="N-acetyltransferase"/>
</dbReference>
<dbReference type="AlphaFoldDB" id="A0A0D4CIC2"/>
<name>A0A0D4CIC2_LIMMU</name>
<feature type="domain" description="N-acetyltransferase" evidence="1">
    <location>
        <begin position="14"/>
        <end position="167"/>
    </location>
</feature>
<dbReference type="GO" id="GO:0016747">
    <property type="term" value="F:acyltransferase activity, transferring groups other than amino-acyl groups"/>
    <property type="evidence" value="ECO:0007669"/>
    <property type="project" value="InterPro"/>
</dbReference>
<dbReference type="SUPFAM" id="SSF55729">
    <property type="entry name" value="Acyl-CoA N-acyltransferases (Nat)"/>
    <property type="match status" value="1"/>
</dbReference>